<dbReference type="GO" id="GO:0043093">
    <property type="term" value="P:FtsZ-dependent cytokinesis"/>
    <property type="evidence" value="ECO:0007669"/>
    <property type="project" value="UniProtKB-UniRule"/>
</dbReference>
<dbReference type="Gene3D" id="3.10.20.310">
    <property type="entry name" value="membrane protein fhac"/>
    <property type="match status" value="1"/>
</dbReference>
<dbReference type="OrthoDB" id="9783091at2"/>
<dbReference type="EMBL" id="QFYQ01000001">
    <property type="protein sequence ID" value="RAK56042.1"/>
    <property type="molecule type" value="Genomic_DNA"/>
</dbReference>
<dbReference type="PANTHER" id="PTHR35851:SF1">
    <property type="entry name" value="CELL DIVISION PROTEIN FTSQ"/>
    <property type="match status" value="1"/>
</dbReference>
<keyword evidence="7 9" id="KW-0472">Membrane</keyword>
<feature type="compositionally biased region" description="Low complexity" evidence="10">
    <location>
        <begin position="36"/>
        <end position="46"/>
    </location>
</feature>
<evidence type="ECO:0000256" key="6">
    <source>
        <dbReference type="ARBA" id="ARBA00022989"/>
    </source>
</evidence>
<keyword evidence="13" id="KW-1185">Reference proteome</keyword>
<organism evidence="12 13">
    <name type="scientific">Phenylobacterium soli</name>
    <dbReference type="NCBI Taxonomy" id="2170551"/>
    <lineage>
        <taxon>Bacteria</taxon>
        <taxon>Pseudomonadati</taxon>
        <taxon>Pseudomonadota</taxon>
        <taxon>Alphaproteobacteria</taxon>
        <taxon>Caulobacterales</taxon>
        <taxon>Caulobacteraceae</taxon>
        <taxon>Phenylobacterium</taxon>
    </lineage>
</organism>
<sequence length="304" mass="32275">MPAAVRGGSQVQAKPRAKAPPKSATRPRSKPPGAPPARARGAQEPAGGPPPKLILAAAAGLLTLALVVVLATGHRGEKIASAIQTGVDGKFGQAGFRLRAVQVQGASAMAMPDIVKAAGVYKDEPLLGLDLAALRQRVETVGWVREARVVRLLPDTLVISVVQRRQLAVWQHDGKSAVIDEHGLTIPEADPARFAALPLVVGVGAAEAAPKILPLIAQRPKLVGRMDALVRVDDRRWDLRMKDGSLIQLPAVGEEEALMQLEQLDQRSRILDLGFERIDLRNPDVVAVRPREPAPPGRLPAAGV</sequence>
<feature type="domain" description="POTRA" evidence="11">
    <location>
        <begin position="96"/>
        <end position="164"/>
    </location>
</feature>
<dbReference type="InterPro" id="IPR034746">
    <property type="entry name" value="POTRA"/>
</dbReference>
<dbReference type="RefSeq" id="WP_111529790.1">
    <property type="nucleotide sequence ID" value="NZ_JBHRSG010000003.1"/>
</dbReference>
<keyword evidence="2 9" id="KW-1003">Cell membrane</keyword>
<evidence type="ECO:0000256" key="5">
    <source>
        <dbReference type="ARBA" id="ARBA00022692"/>
    </source>
</evidence>
<dbReference type="AlphaFoldDB" id="A0A328AM66"/>
<dbReference type="PROSITE" id="PS51779">
    <property type="entry name" value="POTRA"/>
    <property type="match status" value="1"/>
</dbReference>
<protein>
    <recommendedName>
        <fullName evidence="9">Cell division protein FtsQ</fullName>
    </recommendedName>
</protein>
<evidence type="ECO:0000256" key="7">
    <source>
        <dbReference type="ARBA" id="ARBA00023136"/>
    </source>
</evidence>
<keyword evidence="6 9" id="KW-1133">Transmembrane helix</keyword>
<evidence type="ECO:0000313" key="12">
    <source>
        <dbReference type="EMBL" id="RAK56042.1"/>
    </source>
</evidence>
<reference evidence="13" key="1">
    <citation type="submission" date="2018-05" db="EMBL/GenBank/DDBJ databases">
        <authorList>
            <person name="Li X."/>
        </authorList>
    </citation>
    <scope>NUCLEOTIDE SEQUENCE [LARGE SCALE GENOMIC DNA]</scope>
    <source>
        <strain evidence="13">LX32</strain>
    </source>
</reference>
<evidence type="ECO:0000256" key="1">
    <source>
        <dbReference type="ARBA" id="ARBA00004370"/>
    </source>
</evidence>
<keyword evidence="4 9" id="KW-0132">Cell division</keyword>
<accession>A0A328AM66</accession>
<dbReference type="Pfam" id="PF08478">
    <property type="entry name" value="POTRA_1"/>
    <property type="match status" value="1"/>
</dbReference>
<dbReference type="Pfam" id="PF03799">
    <property type="entry name" value="FtsQ_DivIB_C"/>
    <property type="match status" value="1"/>
</dbReference>
<proteinExistence type="inferred from homology"/>
<evidence type="ECO:0000256" key="3">
    <source>
        <dbReference type="ARBA" id="ARBA00022519"/>
    </source>
</evidence>
<gene>
    <name evidence="9" type="primary">ftsQ</name>
    <name evidence="12" type="ORF">DJ017_16765</name>
</gene>
<evidence type="ECO:0000256" key="10">
    <source>
        <dbReference type="SAM" id="MobiDB-lite"/>
    </source>
</evidence>
<comment type="function">
    <text evidence="9">Essential cell division protein.</text>
</comment>
<evidence type="ECO:0000259" key="11">
    <source>
        <dbReference type="PROSITE" id="PS51779"/>
    </source>
</evidence>
<comment type="similarity">
    <text evidence="9">Belongs to the FtsQ/DivIB family. FtsQ subfamily.</text>
</comment>
<dbReference type="PANTHER" id="PTHR35851">
    <property type="entry name" value="CELL DIVISION PROTEIN FTSQ"/>
    <property type="match status" value="1"/>
</dbReference>
<dbReference type="GO" id="GO:0032153">
    <property type="term" value="C:cell division site"/>
    <property type="evidence" value="ECO:0007669"/>
    <property type="project" value="UniProtKB-UniRule"/>
</dbReference>
<evidence type="ECO:0000313" key="13">
    <source>
        <dbReference type="Proteomes" id="UP000249254"/>
    </source>
</evidence>
<comment type="caution">
    <text evidence="12">The sequence shown here is derived from an EMBL/GenBank/DDBJ whole genome shotgun (WGS) entry which is preliminary data.</text>
</comment>
<dbReference type="InterPro" id="IPR005548">
    <property type="entry name" value="Cell_div_FtsQ/DivIB_C"/>
</dbReference>
<dbReference type="InterPro" id="IPR026579">
    <property type="entry name" value="FtsQ"/>
</dbReference>
<dbReference type="GO" id="GO:0090529">
    <property type="term" value="P:cell septum assembly"/>
    <property type="evidence" value="ECO:0007669"/>
    <property type="project" value="InterPro"/>
</dbReference>
<dbReference type="Proteomes" id="UP000249254">
    <property type="component" value="Unassembled WGS sequence"/>
</dbReference>
<name>A0A328AM66_9CAUL</name>
<dbReference type="HAMAP" id="MF_00911">
    <property type="entry name" value="FtsQ_subfam"/>
    <property type="match status" value="1"/>
</dbReference>
<feature type="region of interest" description="Disordered" evidence="10">
    <location>
        <begin position="1"/>
        <end position="49"/>
    </location>
</feature>
<evidence type="ECO:0000256" key="9">
    <source>
        <dbReference type="HAMAP-Rule" id="MF_00911"/>
    </source>
</evidence>
<dbReference type="GO" id="GO:0005886">
    <property type="term" value="C:plasma membrane"/>
    <property type="evidence" value="ECO:0007669"/>
    <property type="project" value="UniProtKB-SubCell"/>
</dbReference>
<evidence type="ECO:0000256" key="2">
    <source>
        <dbReference type="ARBA" id="ARBA00022475"/>
    </source>
</evidence>
<keyword evidence="8 9" id="KW-0131">Cell cycle</keyword>
<keyword evidence="3 9" id="KW-0997">Cell inner membrane</keyword>
<comment type="subcellular location">
    <subcellularLocation>
        <location evidence="9">Cell inner membrane</location>
        <topology evidence="9">Single-pass type II membrane protein</topology>
    </subcellularLocation>
    <subcellularLocation>
        <location evidence="1">Membrane</location>
    </subcellularLocation>
    <text evidence="9">Localizes to the division septum.</text>
</comment>
<feature type="compositionally biased region" description="Basic residues" evidence="10">
    <location>
        <begin position="15"/>
        <end position="29"/>
    </location>
</feature>
<evidence type="ECO:0000256" key="8">
    <source>
        <dbReference type="ARBA" id="ARBA00023306"/>
    </source>
</evidence>
<dbReference type="InterPro" id="IPR013685">
    <property type="entry name" value="POTRA_FtsQ_type"/>
</dbReference>
<evidence type="ECO:0000256" key="4">
    <source>
        <dbReference type="ARBA" id="ARBA00022618"/>
    </source>
</evidence>
<keyword evidence="5 9" id="KW-0812">Transmembrane</keyword>